<dbReference type="EMBL" id="SHOA02000015">
    <property type="protein sequence ID" value="TDH71475.1"/>
    <property type="molecule type" value="Genomic_DNA"/>
</dbReference>
<name>A0A976IH59_BRELC</name>
<sequence length="110" mass="11764">MDFDSNGPLALRKYGKLQRTSAVFKEADSLKSSVYTLMICNLRQDVACGAVDPSRGLQGLYPDQSAPVSAAVATATLSAHYDHEFAASGRVARHPLALSIGGNSREHVMK</sequence>
<comment type="caution">
    <text evidence="1">The sequence shown here is derived from an EMBL/GenBank/DDBJ whole genome shotgun (WGS) entry which is preliminary data.</text>
</comment>
<evidence type="ECO:0000313" key="2">
    <source>
        <dbReference type="Proteomes" id="UP000294530"/>
    </source>
</evidence>
<dbReference type="Proteomes" id="UP000294530">
    <property type="component" value="Unassembled WGS sequence"/>
</dbReference>
<keyword evidence="2" id="KW-1185">Reference proteome</keyword>
<reference evidence="1 2" key="1">
    <citation type="journal article" date="2021" name="Genome Biol.">
        <title>AFLAP: assembly-free linkage analysis pipeline using k-mers from genome sequencing data.</title>
        <authorList>
            <person name="Fletcher K."/>
            <person name="Zhang L."/>
            <person name="Gil J."/>
            <person name="Han R."/>
            <person name="Cavanaugh K."/>
            <person name="Michelmore R."/>
        </authorList>
    </citation>
    <scope>NUCLEOTIDE SEQUENCE [LARGE SCALE GENOMIC DNA]</scope>
    <source>
        <strain evidence="1 2">SF5</strain>
    </source>
</reference>
<dbReference type="RefSeq" id="XP_067820974.1">
    <property type="nucleotide sequence ID" value="XM_067960593.1"/>
</dbReference>
<protein>
    <submittedName>
        <fullName evidence="1">Uncharacterized protein</fullName>
    </submittedName>
</protein>
<proteinExistence type="predicted"/>
<gene>
    <name evidence="1" type="ORF">CCR75_002496</name>
</gene>
<dbReference type="AlphaFoldDB" id="A0A976IH59"/>
<dbReference type="KEGG" id="blac:94346264"/>
<dbReference type="OrthoDB" id="10386562at2759"/>
<dbReference type="GeneID" id="94346264"/>
<evidence type="ECO:0000313" key="1">
    <source>
        <dbReference type="EMBL" id="TDH71475.1"/>
    </source>
</evidence>
<accession>A0A976IH59</accession>
<organism evidence="1 2">
    <name type="scientific">Bremia lactucae</name>
    <name type="common">Lettuce downy mildew</name>
    <dbReference type="NCBI Taxonomy" id="4779"/>
    <lineage>
        <taxon>Eukaryota</taxon>
        <taxon>Sar</taxon>
        <taxon>Stramenopiles</taxon>
        <taxon>Oomycota</taxon>
        <taxon>Peronosporomycetes</taxon>
        <taxon>Peronosporales</taxon>
        <taxon>Peronosporaceae</taxon>
        <taxon>Bremia</taxon>
    </lineage>
</organism>